<dbReference type="Gene3D" id="3.90.75.20">
    <property type="match status" value="1"/>
</dbReference>
<dbReference type="SUPFAM" id="SSF47413">
    <property type="entry name" value="lambda repressor-like DNA-binding domains"/>
    <property type="match status" value="1"/>
</dbReference>
<dbReference type="CDD" id="cd00093">
    <property type="entry name" value="HTH_XRE"/>
    <property type="match status" value="1"/>
</dbReference>
<keyword evidence="3" id="KW-1185">Reference proteome</keyword>
<dbReference type="Proteomes" id="UP000657372">
    <property type="component" value="Unassembled WGS sequence"/>
</dbReference>
<proteinExistence type="predicted"/>
<keyword evidence="2" id="KW-0378">Hydrolase</keyword>
<comment type="caution">
    <text evidence="2">The sequence shown here is derived from an EMBL/GenBank/DDBJ whole genome shotgun (WGS) entry which is preliminary data.</text>
</comment>
<dbReference type="Pfam" id="PF13392">
    <property type="entry name" value="HNH_3"/>
    <property type="match status" value="1"/>
</dbReference>
<dbReference type="PROSITE" id="PS50943">
    <property type="entry name" value="HTH_CROC1"/>
    <property type="match status" value="1"/>
</dbReference>
<dbReference type="EMBL" id="JADOEL010000005">
    <property type="protein sequence ID" value="MBF8177662.1"/>
    <property type="molecule type" value="Genomic_DNA"/>
</dbReference>
<protein>
    <submittedName>
        <fullName evidence="2">HNH endonuclease</fullName>
    </submittedName>
</protein>
<dbReference type="InterPro" id="IPR044925">
    <property type="entry name" value="His-Me_finger_sf"/>
</dbReference>
<dbReference type="RefSeq" id="WP_195875254.1">
    <property type="nucleotide sequence ID" value="NZ_JADOEL010000005.1"/>
</dbReference>
<evidence type="ECO:0000313" key="3">
    <source>
        <dbReference type="Proteomes" id="UP000657372"/>
    </source>
</evidence>
<accession>A0ABS0EUZ8</accession>
<dbReference type="InterPro" id="IPR010982">
    <property type="entry name" value="Lambda_DNA-bd_dom_sf"/>
</dbReference>
<dbReference type="InterPro" id="IPR003615">
    <property type="entry name" value="HNH_nuc"/>
</dbReference>
<reference evidence="2 3" key="1">
    <citation type="submission" date="2020-11" db="EMBL/GenBank/DDBJ databases">
        <title>WGS of Herminiimonas contaminans strain Marseille-Q4544 isolated from planarians Schmidtea mediterranea.</title>
        <authorList>
            <person name="Kangale L."/>
        </authorList>
    </citation>
    <scope>NUCLEOTIDE SEQUENCE [LARGE SCALE GENOMIC DNA]</scope>
    <source>
        <strain evidence="2 3">Marseille-Q4544</strain>
    </source>
</reference>
<dbReference type="SUPFAM" id="SSF54060">
    <property type="entry name" value="His-Me finger endonucleases"/>
    <property type="match status" value="1"/>
</dbReference>
<dbReference type="Pfam" id="PF01381">
    <property type="entry name" value="HTH_3"/>
    <property type="match status" value="1"/>
</dbReference>
<evidence type="ECO:0000259" key="1">
    <source>
        <dbReference type="PROSITE" id="PS50943"/>
    </source>
</evidence>
<keyword evidence="2" id="KW-0540">Nuclease</keyword>
<gene>
    <name evidence="2" type="ORF">IXC47_08220</name>
</gene>
<dbReference type="Gene3D" id="1.10.10.60">
    <property type="entry name" value="Homeodomain-like"/>
    <property type="match status" value="1"/>
</dbReference>
<name>A0ABS0EUZ8_9BURK</name>
<organism evidence="2 3">
    <name type="scientific">Herminiimonas contaminans</name>
    <dbReference type="NCBI Taxonomy" id="1111140"/>
    <lineage>
        <taxon>Bacteria</taxon>
        <taxon>Pseudomonadati</taxon>
        <taxon>Pseudomonadota</taxon>
        <taxon>Betaproteobacteria</taxon>
        <taxon>Burkholderiales</taxon>
        <taxon>Oxalobacteraceae</taxon>
        <taxon>Herminiimonas</taxon>
    </lineage>
</organism>
<evidence type="ECO:0000313" key="2">
    <source>
        <dbReference type="EMBL" id="MBF8177662.1"/>
    </source>
</evidence>
<dbReference type="InterPro" id="IPR001387">
    <property type="entry name" value="Cro/C1-type_HTH"/>
</dbReference>
<keyword evidence="2" id="KW-0255">Endonuclease</keyword>
<dbReference type="GO" id="GO:0004519">
    <property type="term" value="F:endonuclease activity"/>
    <property type="evidence" value="ECO:0007669"/>
    <property type="project" value="UniProtKB-KW"/>
</dbReference>
<feature type="domain" description="HTH cro/C1-type" evidence="1">
    <location>
        <begin position="104"/>
        <end position="138"/>
    </location>
</feature>
<sequence>MKDLERFLAKVERVESGCHEWQSTIHRDGYGKFWFNGKQVQAHRVSYILQVGEIGERLHVLHRCDNRKCVNPAHLYLGTPKQNTQDKIDRCGWHGNMRFPFDVVERARELYKTGMTQQKIADELGIHQTQVSRYINGKQRLHK</sequence>